<sequence>MTRVEADGLPDPADVIVTIGHPSGDVDVPLSEWISRGPGPRPLVRPVRARRADTGEALPLAVIPVRYRNDAESRALIAAGSLDPPPWHR</sequence>
<dbReference type="Proteomes" id="UP000630887">
    <property type="component" value="Unassembled WGS sequence"/>
</dbReference>
<reference evidence="1 2" key="1">
    <citation type="submission" date="2021-01" db="EMBL/GenBank/DDBJ databases">
        <title>Whole genome shotgun sequence of Catellatospora coxensis NBRC 107359.</title>
        <authorList>
            <person name="Komaki H."/>
            <person name="Tamura T."/>
        </authorList>
    </citation>
    <scope>NUCLEOTIDE SEQUENCE [LARGE SCALE GENOMIC DNA]</scope>
    <source>
        <strain evidence="1 2">NBRC 107359</strain>
    </source>
</reference>
<dbReference type="AlphaFoldDB" id="A0A8J3KVH8"/>
<gene>
    <name evidence="1" type="ORF">Cco03nite_06360</name>
</gene>
<dbReference type="EMBL" id="BONI01000004">
    <property type="protein sequence ID" value="GIG03936.1"/>
    <property type="molecule type" value="Genomic_DNA"/>
</dbReference>
<evidence type="ECO:0000313" key="2">
    <source>
        <dbReference type="Proteomes" id="UP000630887"/>
    </source>
</evidence>
<keyword evidence="2" id="KW-1185">Reference proteome</keyword>
<evidence type="ECO:0000313" key="1">
    <source>
        <dbReference type="EMBL" id="GIG03936.1"/>
    </source>
</evidence>
<protein>
    <submittedName>
        <fullName evidence="1">Uncharacterized protein</fullName>
    </submittedName>
</protein>
<organism evidence="1 2">
    <name type="scientific">Catellatospora coxensis</name>
    <dbReference type="NCBI Taxonomy" id="310354"/>
    <lineage>
        <taxon>Bacteria</taxon>
        <taxon>Bacillati</taxon>
        <taxon>Actinomycetota</taxon>
        <taxon>Actinomycetes</taxon>
        <taxon>Micromonosporales</taxon>
        <taxon>Micromonosporaceae</taxon>
        <taxon>Catellatospora</taxon>
    </lineage>
</organism>
<comment type="caution">
    <text evidence="1">The sequence shown here is derived from an EMBL/GenBank/DDBJ whole genome shotgun (WGS) entry which is preliminary data.</text>
</comment>
<accession>A0A8J3KVH8</accession>
<name>A0A8J3KVH8_9ACTN</name>
<proteinExistence type="predicted"/>